<keyword evidence="5" id="KW-1185">Reference proteome</keyword>
<dbReference type="SUPFAM" id="SSF49899">
    <property type="entry name" value="Concanavalin A-like lectins/glucanases"/>
    <property type="match status" value="1"/>
</dbReference>
<evidence type="ECO:0000256" key="2">
    <source>
        <dbReference type="SAM" id="Phobius"/>
    </source>
</evidence>
<dbReference type="SMART" id="SM00449">
    <property type="entry name" value="SPRY"/>
    <property type="match status" value="1"/>
</dbReference>
<dbReference type="InterPro" id="IPR013320">
    <property type="entry name" value="ConA-like_dom_sf"/>
</dbReference>
<dbReference type="EMBL" id="JAHRHJ020000009">
    <property type="protein sequence ID" value="KAH9300592.1"/>
    <property type="molecule type" value="Genomic_DNA"/>
</dbReference>
<dbReference type="Pfam" id="PF00622">
    <property type="entry name" value="SPRY"/>
    <property type="match status" value="1"/>
</dbReference>
<proteinExistence type="predicted"/>
<dbReference type="InterPro" id="IPR050618">
    <property type="entry name" value="Ubq-SigPath_Reg"/>
</dbReference>
<feature type="transmembrane region" description="Helical" evidence="2">
    <location>
        <begin position="6"/>
        <end position="28"/>
    </location>
</feature>
<evidence type="ECO:0000259" key="3">
    <source>
        <dbReference type="SMART" id="SM00449"/>
    </source>
</evidence>
<evidence type="ECO:0000313" key="5">
    <source>
        <dbReference type="Proteomes" id="UP000824469"/>
    </source>
</evidence>
<reference evidence="4 5" key="1">
    <citation type="journal article" date="2021" name="Nat. Plants">
        <title>The Taxus genome provides insights into paclitaxel biosynthesis.</title>
        <authorList>
            <person name="Xiong X."/>
            <person name="Gou J."/>
            <person name="Liao Q."/>
            <person name="Li Y."/>
            <person name="Zhou Q."/>
            <person name="Bi G."/>
            <person name="Li C."/>
            <person name="Du R."/>
            <person name="Wang X."/>
            <person name="Sun T."/>
            <person name="Guo L."/>
            <person name="Liang H."/>
            <person name="Lu P."/>
            <person name="Wu Y."/>
            <person name="Zhang Z."/>
            <person name="Ro D.K."/>
            <person name="Shang Y."/>
            <person name="Huang S."/>
            <person name="Yan J."/>
        </authorList>
    </citation>
    <scope>NUCLEOTIDE SEQUENCE [LARGE SCALE GENOMIC DNA]</scope>
    <source>
        <strain evidence="4">Ta-2019</strain>
    </source>
</reference>
<comment type="caution">
    <text evidence="4">The sequence shown here is derived from an EMBL/GenBank/DDBJ whole genome shotgun (WGS) entry which is preliminary data.</text>
</comment>
<dbReference type="Proteomes" id="UP000824469">
    <property type="component" value="Unassembled WGS sequence"/>
</dbReference>
<feature type="domain" description="SPRY" evidence="3">
    <location>
        <begin position="169"/>
        <end position="356"/>
    </location>
</feature>
<feature type="region of interest" description="Disordered" evidence="1">
    <location>
        <begin position="221"/>
        <end position="242"/>
    </location>
</feature>
<keyword evidence="2" id="KW-1133">Transmembrane helix</keyword>
<dbReference type="AlphaFoldDB" id="A0AA38CNH7"/>
<evidence type="ECO:0000256" key="1">
    <source>
        <dbReference type="SAM" id="MobiDB-lite"/>
    </source>
</evidence>
<dbReference type="PANTHER" id="PTHR12864">
    <property type="entry name" value="RAN BINDING PROTEIN 9-RELATED"/>
    <property type="match status" value="1"/>
</dbReference>
<protein>
    <recommendedName>
        <fullName evidence="3">SPRY domain-containing protein</fullName>
    </recommendedName>
</protein>
<evidence type="ECO:0000313" key="4">
    <source>
        <dbReference type="EMBL" id="KAH9300592.1"/>
    </source>
</evidence>
<name>A0AA38CNH7_TAXCH</name>
<accession>A0AA38CNH7</accession>
<sequence>MHKWQIITAVVTAAVAALFLAGLVVYMFSCGRRSNRRPARRRIGVLSDSQSHILNSNNNNNNNNRVHSQYSFSAEAFRWDHHPSLVAEILDHGWTAFAFTYNYFNTNSPRPWGLCKGLQAEPEITWEAVTGSNLMQKIRLNPGSASSEVMSLHAALPLPGPALGSLGFPQESYFEITIVSEGSADGEAENISFEDDDDRVNLLQLVNSDLGECSGSGADEGLRLSEVGGNNEGVSGEKKKKKRRRIIAVGQGTAPGSCACTMPGFEPGSVGFYSTGAVLLNGQQLRDEDEVLCTWRAARSIIGCGFNPNTRCIFFTINGTWVRTVMCKTVDFGSPLYPTISANYDVTILVNFGQQSFCYDDANLGRVFNPSSLNCLEDSREFFSIDRIDPLWFAEKMGWQGKNVGEVEESDLFEIVLDIDNITPL</sequence>
<dbReference type="Gene3D" id="2.60.120.920">
    <property type="match status" value="1"/>
</dbReference>
<organism evidence="4 5">
    <name type="scientific">Taxus chinensis</name>
    <name type="common">Chinese yew</name>
    <name type="synonym">Taxus wallichiana var. chinensis</name>
    <dbReference type="NCBI Taxonomy" id="29808"/>
    <lineage>
        <taxon>Eukaryota</taxon>
        <taxon>Viridiplantae</taxon>
        <taxon>Streptophyta</taxon>
        <taxon>Embryophyta</taxon>
        <taxon>Tracheophyta</taxon>
        <taxon>Spermatophyta</taxon>
        <taxon>Pinopsida</taxon>
        <taxon>Pinidae</taxon>
        <taxon>Conifers II</taxon>
        <taxon>Cupressales</taxon>
        <taxon>Taxaceae</taxon>
        <taxon>Taxus</taxon>
    </lineage>
</organism>
<keyword evidence="2" id="KW-0812">Transmembrane</keyword>
<dbReference type="InterPro" id="IPR043136">
    <property type="entry name" value="B30.2/SPRY_sf"/>
</dbReference>
<dbReference type="InterPro" id="IPR003877">
    <property type="entry name" value="SPRY_dom"/>
</dbReference>
<gene>
    <name evidence="4" type="ORF">KI387_012175</name>
</gene>
<feature type="compositionally biased region" description="Low complexity" evidence="1">
    <location>
        <begin position="225"/>
        <end position="234"/>
    </location>
</feature>
<dbReference type="OMA" id="CIFFTIN"/>
<keyword evidence="2" id="KW-0472">Membrane</keyword>